<dbReference type="Proteomes" id="UP001181347">
    <property type="component" value="Unassembled WGS sequence"/>
</dbReference>
<dbReference type="AlphaFoldDB" id="A0AAE4RX79"/>
<dbReference type="EMBL" id="JAWDES010000005">
    <property type="protein sequence ID" value="MDU0259935.1"/>
    <property type="molecule type" value="Genomic_DNA"/>
</dbReference>
<dbReference type="RefSeq" id="WP_315976055.1">
    <property type="nucleotide sequence ID" value="NZ_JAWDES010000005.1"/>
</dbReference>
<sequence>MKQINYKKLILPNIPYVFFVYLFDKVGQAVRLAPGADISAKIRILLIITA</sequence>
<protein>
    <submittedName>
        <fullName evidence="1">Uncharacterized protein</fullName>
    </submittedName>
</protein>
<proteinExistence type="predicted"/>
<comment type="caution">
    <text evidence="1">The sequence shown here is derived from an EMBL/GenBank/DDBJ whole genome shotgun (WGS) entry which is preliminary data.</text>
</comment>
<accession>A0AAE4RX79</accession>
<evidence type="ECO:0000313" key="1">
    <source>
        <dbReference type="EMBL" id="MDU0259935.1"/>
    </source>
</evidence>
<name>A0AAE4RX79_9BACT</name>
<evidence type="ECO:0000313" key="2">
    <source>
        <dbReference type="Proteomes" id="UP001181347"/>
    </source>
</evidence>
<gene>
    <name evidence="1" type="ORF">RVH17_07395</name>
</gene>
<organism evidence="1 2">
    <name type="scientific">Alistipes finegoldii</name>
    <dbReference type="NCBI Taxonomy" id="214856"/>
    <lineage>
        <taxon>Bacteria</taxon>
        <taxon>Pseudomonadati</taxon>
        <taxon>Bacteroidota</taxon>
        <taxon>Bacteroidia</taxon>
        <taxon>Bacteroidales</taxon>
        <taxon>Rikenellaceae</taxon>
        <taxon>Alistipes</taxon>
    </lineage>
</organism>
<reference evidence="1" key="1">
    <citation type="submission" date="2023-10" db="EMBL/GenBank/DDBJ databases">
        <title>Genome Sequence of the Bacteria from From Gut Wall in Crohn's Disease.</title>
        <authorList>
            <person name="Rodriguez-Palacios A."/>
        </authorList>
    </citation>
    <scope>NUCLEOTIDE SEQUENCE</scope>
    <source>
        <strain evidence="1">CavFT-hAR58</strain>
    </source>
</reference>